<keyword evidence="3" id="KW-0949">S-adenosyl-L-methionine</keyword>
<dbReference type="GO" id="GO:0008170">
    <property type="term" value="F:N-methyltransferase activity"/>
    <property type="evidence" value="ECO:0007669"/>
    <property type="project" value="InterPro"/>
</dbReference>
<dbReference type="EMBL" id="SNZK01000002">
    <property type="protein sequence ID" value="TDR54820.1"/>
    <property type="molecule type" value="Genomic_DNA"/>
</dbReference>
<dbReference type="GO" id="GO:0003677">
    <property type="term" value="F:DNA binding"/>
    <property type="evidence" value="ECO:0007669"/>
    <property type="project" value="InterPro"/>
</dbReference>
<reference evidence="5 6" key="1">
    <citation type="submission" date="2019-03" db="EMBL/GenBank/DDBJ databases">
        <title>Genomic Encyclopedia of Type Strains, Phase III (KMG-III): the genomes of soil and plant-associated and newly described type strains.</title>
        <authorList>
            <person name="Whitman W."/>
        </authorList>
    </citation>
    <scope>NUCLEOTIDE SEQUENCE [LARGE SCALE GENOMIC DNA]</scope>
    <source>
        <strain evidence="5 6">CECT 7972</strain>
    </source>
</reference>
<accession>A0A4R6ZQE5</accession>
<sequence>MSIIMNENERSAAIDLITEINQYVSTVNIVIKKAGGEITMNNFKNAEGNSRKIMFPDVLLYSDTNKINLLQGWELKMPDVSVHDNTYILDAQDKAEKLGLNTTVLWNFHEVVLYVKNNGQWIIEKQWGDLLEITTREDVVKKQIIWKNFLPSLLRELNEFYHTGVIKEKKLDEISDRVTTYLIEDHKQLLADHLKSKAKENRIIDAKINEWWKVTKIEYLKDEADPYIAFSKNILLNWITRFIFGNLIMPVHDVAKCILDISTLNKPDEVNNMFEKITKISDYYTIFQAQQFNNLLPELVWNRLIDFNAFLNDKVVTHEILQQLLESSVNQFKREIIGQYTTPENVAKLLVLSTVVDSTSNDIDPCCGTGTIPKEVMKLKQKLGITEREIHDTTWASDKMMFPLQVANMALTTPTSMNMINKVFQRNVFSLANVSETVKITSPETGELMEFTLPKFKNILSNLPFVPFEIIEKNEKNFIDNVLNKLQKDTDGKIMLSRKSDFYYYIILSLNDILDVNGRIGVILSNSWLGTVAGKEFFKALSFYFNIKTIVISGNGRWFQNAKVISSILILEKKERFEEIQKNPIQFLVINKKIGELNSSEISSIANSILSSASNSLVYSIEYSLPKVESYLENKLSLNTLFYDVTWLDDVQSVLVPLTDVFTLIRGMRRGWDALFYPEKGHSIEGTYISKILKNTKDTINYDTVADADAFCCSKTIEELEELGHNGALGWIKRFETGVNKVGKPLPEVLGNSRQLWYEMRSDGATAEIITSLNPGKRLFWAKLDSNAFINQRLVGLTRSVKYSDESVDLLQALLNSIIGLFFIEASGFGRGDGVLDLSAHNVKQIKMLNPSHLTNEQRVSILIKFNKLKSTPIPNTLEGIESRERMEFDEEVLRSYGLIDNYEKIKLGLTRMLKTRLSVND</sequence>
<evidence type="ECO:0000313" key="6">
    <source>
        <dbReference type="Proteomes" id="UP000295558"/>
    </source>
</evidence>
<proteinExistence type="predicted"/>
<dbReference type="GO" id="GO:0032259">
    <property type="term" value="P:methylation"/>
    <property type="evidence" value="ECO:0007669"/>
    <property type="project" value="UniProtKB-KW"/>
</dbReference>
<dbReference type="Gene3D" id="3.40.50.150">
    <property type="entry name" value="Vaccinia Virus protein VP39"/>
    <property type="match status" value="1"/>
</dbReference>
<name>A0A4R6ZQE5_9LIST</name>
<evidence type="ECO:0000259" key="4">
    <source>
        <dbReference type="Pfam" id="PF02384"/>
    </source>
</evidence>
<keyword evidence="2" id="KW-0808">Transferase</keyword>
<dbReference type="InterPro" id="IPR003356">
    <property type="entry name" value="DNA_methylase_A-5"/>
</dbReference>
<dbReference type="PANTHER" id="PTHR33841:SF5">
    <property type="entry name" value="DNA METHYLASE (MODIFICATION METHYLASE) (METHYLTRANSFERASE)-RELATED"/>
    <property type="match status" value="1"/>
</dbReference>
<evidence type="ECO:0000256" key="3">
    <source>
        <dbReference type="ARBA" id="ARBA00022691"/>
    </source>
</evidence>
<feature type="domain" description="DNA methylase adenine-specific" evidence="4">
    <location>
        <begin position="333"/>
        <end position="591"/>
    </location>
</feature>
<dbReference type="RefSeq" id="WP_133620121.1">
    <property type="nucleotide sequence ID" value="NZ_SNZK01000002.1"/>
</dbReference>
<evidence type="ECO:0000256" key="2">
    <source>
        <dbReference type="ARBA" id="ARBA00022679"/>
    </source>
</evidence>
<dbReference type="Pfam" id="PF02384">
    <property type="entry name" value="N6_Mtase"/>
    <property type="match status" value="1"/>
</dbReference>
<keyword evidence="1 5" id="KW-0489">Methyltransferase</keyword>
<organism evidence="5 6">
    <name type="scientific">Listeria rocourtiae</name>
    <dbReference type="NCBI Taxonomy" id="647910"/>
    <lineage>
        <taxon>Bacteria</taxon>
        <taxon>Bacillati</taxon>
        <taxon>Bacillota</taxon>
        <taxon>Bacilli</taxon>
        <taxon>Bacillales</taxon>
        <taxon>Listeriaceae</taxon>
        <taxon>Listeria</taxon>
    </lineage>
</organism>
<gene>
    <name evidence="5" type="ORF">DFP96_102415</name>
</gene>
<dbReference type="InterPro" id="IPR050953">
    <property type="entry name" value="N4_N6_ade-DNA_methylase"/>
</dbReference>
<dbReference type="SUPFAM" id="SSF53335">
    <property type="entry name" value="S-adenosyl-L-methionine-dependent methyltransferases"/>
    <property type="match status" value="1"/>
</dbReference>
<dbReference type="PANTHER" id="PTHR33841">
    <property type="entry name" value="DNA METHYLTRANSFERASE YEEA-RELATED"/>
    <property type="match status" value="1"/>
</dbReference>
<dbReference type="AlphaFoldDB" id="A0A4R6ZQE5"/>
<dbReference type="Proteomes" id="UP000295558">
    <property type="component" value="Unassembled WGS sequence"/>
</dbReference>
<comment type="caution">
    <text evidence="5">The sequence shown here is derived from an EMBL/GenBank/DDBJ whole genome shotgun (WGS) entry which is preliminary data.</text>
</comment>
<protein>
    <submittedName>
        <fullName evidence="5">N-6 DNA methylase</fullName>
    </submittedName>
</protein>
<dbReference type="PRINTS" id="PR00507">
    <property type="entry name" value="N12N6MTFRASE"/>
</dbReference>
<evidence type="ECO:0000256" key="1">
    <source>
        <dbReference type="ARBA" id="ARBA00022603"/>
    </source>
</evidence>
<keyword evidence="6" id="KW-1185">Reference proteome</keyword>
<dbReference type="OrthoDB" id="9815272at2"/>
<dbReference type="InterPro" id="IPR029063">
    <property type="entry name" value="SAM-dependent_MTases_sf"/>
</dbReference>
<evidence type="ECO:0000313" key="5">
    <source>
        <dbReference type="EMBL" id="TDR54820.1"/>
    </source>
</evidence>